<feature type="signal peptide" evidence="6">
    <location>
        <begin position="1"/>
        <end position="23"/>
    </location>
</feature>
<keyword evidence="9" id="KW-1185">Reference proteome</keyword>
<organism evidence="8 9">
    <name type="scientific">Catenuloplanes nepalensis</name>
    <dbReference type="NCBI Taxonomy" id="587533"/>
    <lineage>
        <taxon>Bacteria</taxon>
        <taxon>Bacillati</taxon>
        <taxon>Actinomycetota</taxon>
        <taxon>Actinomycetes</taxon>
        <taxon>Micromonosporales</taxon>
        <taxon>Micromonosporaceae</taxon>
        <taxon>Catenuloplanes</taxon>
    </lineage>
</organism>
<comment type="caution">
    <text evidence="8">The sequence shown here is derived from an EMBL/GenBank/DDBJ whole genome shotgun (WGS) entry which is preliminary data.</text>
</comment>
<proteinExistence type="inferred from homology"/>
<dbReference type="RefSeq" id="WP_306830664.1">
    <property type="nucleotide sequence ID" value="NZ_JAUSRA010000001.1"/>
</dbReference>
<keyword evidence="2" id="KW-0645">Protease</keyword>
<dbReference type="SUPFAM" id="SSF50494">
    <property type="entry name" value="Trypsin-like serine proteases"/>
    <property type="match status" value="1"/>
</dbReference>
<evidence type="ECO:0000313" key="8">
    <source>
        <dbReference type="EMBL" id="MDP9795117.1"/>
    </source>
</evidence>
<sequence>MRRVAVVLVMVVSLLAVPAAAQARALETLPGTAWWTDPATGERHVAADASVGERDLRRLAASAGTVVREPGVRRQFLAGGDPIFPGGSSRCTIGFNVRSTSTPYRYYFITSGHCVGPVGTTVSSGGTVIGTVERRLDPRDLALVRYTPPSGTVQPPHPSAVNRYNGTLQPITTFATAFVGQGVQRADSTTGLRSGTVTALNATVNYAEGTVYGLTRTTVCAEPGDSGGPFFSTTTGLGTFSGGSGNCTSGGVTYFAPVLPYLSGWGVGAY</sequence>
<dbReference type="InterPro" id="IPR043504">
    <property type="entry name" value="Peptidase_S1_PA_chymotrypsin"/>
</dbReference>
<dbReference type="PIRSF" id="PIRSF001134">
    <property type="entry name" value="Streptogrisin"/>
    <property type="match status" value="1"/>
</dbReference>
<evidence type="ECO:0000313" key="9">
    <source>
        <dbReference type="Proteomes" id="UP001240984"/>
    </source>
</evidence>
<dbReference type="PROSITE" id="PS00135">
    <property type="entry name" value="TRYPSIN_SER"/>
    <property type="match status" value="1"/>
</dbReference>
<name>A0ABT9MUJ3_9ACTN</name>
<gene>
    <name evidence="8" type="ORF">J2S43_003629</name>
</gene>
<keyword evidence="6" id="KW-0732">Signal</keyword>
<evidence type="ECO:0000256" key="2">
    <source>
        <dbReference type="ARBA" id="ARBA00022670"/>
    </source>
</evidence>
<evidence type="ECO:0000256" key="5">
    <source>
        <dbReference type="ARBA" id="ARBA00023157"/>
    </source>
</evidence>
<dbReference type="Pfam" id="PF00089">
    <property type="entry name" value="Trypsin"/>
    <property type="match status" value="1"/>
</dbReference>
<protein>
    <submittedName>
        <fullName evidence="8">Streptogrisin D</fullName>
        <ecNumber evidence="8">3.4.21.-</ecNumber>
    </submittedName>
</protein>
<dbReference type="CDD" id="cd21112">
    <property type="entry name" value="alphaLP-like"/>
    <property type="match status" value="1"/>
</dbReference>
<feature type="chain" id="PRO_5046391591" evidence="6">
    <location>
        <begin position="24"/>
        <end position="270"/>
    </location>
</feature>
<keyword evidence="4" id="KW-0720">Serine protease</keyword>
<keyword evidence="3 8" id="KW-0378">Hydrolase</keyword>
<evidence type="ECO:0000256" key="4">
    <source>
        <dbReference type="ARBA" id="ARBA00022825"/>
    </source>
</evidence>
<comment type="similarity">
    <text evidence="1">Belongs to the peptidase S1 family.</text>
</comment>
<dbReference type="Proteomes" id="UP001240984">
    <property type="component" value="Unassembled WGS sequence"/>
</dbReference>
<dbReference type="InterPro" id="IPR001316">
    <property type="entry name" value="Pept_S1A_streptogrisin"/>
</dbReference>
<dbReference type="EC" id="3.4.21.-" evidence="8"/>
<dbReference type="InterPro" id="IPR009003">
    <property type="entry name" value="Peptidase_S1_PA"/>
</dbReference>
<dbReference type="InterPro" id="IPR001254">
    <property type="entry name" value="Trypsin_dom"/>
</dbReference>
<dbReference type="Gene3D" id="2.40.10.10">
    <property type="entry name" value="Trypsin-like serine proteases"/>
    <property type="match status" value="2"/>
</dbReference>
<reference evidence="8 9" key="1">
    <citation type="submission" date="2023-07" db="EMBL/GenBank/DDBJ databases">
        <title>Sequencing the genomes of 1000 actinobacteria strains.</title>
        <authorList>
            <person name="Klenk H.-P."/>
        </authorList>
    </citation>
    <scope>NUCLEOTIDE SEQUENCE [LARGE SCALE GENOMIC DNA]</scope>
    <source>
        <strain evidence="8 9">DSM 44710</strain>
    </source>
</reference>
<dbReference type="EMBL" id="JAUSRA010000001">
    <property type="protein sequence ID" value="MDP9795117.1"/>
    <property type="molecule type" value="Genomic_DNA"/>
</dbReference>
<dbReference type="PRINTS" id="PR00861">
    <property type="entry name" value="ALYTICPTASE"/>
</dbReference>
<evidence type="ECO:0000256" key="3">
    <source>
        <dbReference type="ARBA" id="ARBA00022801"/>
    </source>
</evidence>
<accession>A0ABT9MUJ3</accession>
<evidence type="ECO:0000259" key="7">
    <source>
        <dbReference type="Pfam" id="PF00089"/>
    </source>
</evidence>
<dbReference type="GO" id="GO:0016787">
    <property type="term" value="F:hydrolase activity"/>
    <property type="evidence" value="ECO:0007669"/>
    <property type="project" value="UniProtKB-KW"/>
</dbReference>
<evidence type="ECO:0000256" key="1">
    <source>
        <dbReference type="ARBA" id="ARBA00007664"/>
    </source>
</evidence>
<keyword evidence="5" id="KW-1015">Disulfide bond</keyword>
<feature type="domain" description="Peptidase S1" evidence="7">
    <location>
        <begin position="86"/>
        <end position="261"/>
    </location>
</feature>
<evidence type="ECO:0000256" key="6">
    <source>
        <dbReference type="SAM" id="SignalP"/>
    </source>
</evidence>
<dbReference type="InterPro" id="IPR033116">
    <property type="entry name" value="TRYPSIN_SER"/>
</dbReference>